<accession>L1JJT6</accession>
<evidence type="ECO:0000256" key="1">
    <source>
        <dbReference type="ARBA" id="ARBA00023157"/>
    </source>
</evidence>
<reference evidence="7" key="2">
    <citation type="submission" date="2012-11" db="EMBL/GenBank/DDBJ databases">
        <authorList>
            <person name="Kuo A."/>
            <person name="Curtis B.A."/>
            <person name="Tanifuji G."/>
            <person name="Burki F."/>
            <person name="Gruber A."/>
            <person name="Irimia M."/>
            <person name="Maruyama S."/>
            <person name="Arias M.C."/>
            <person name="Ball S.G."/>
            <person name="Gile G.H."/>
            <person name="Hirakawa Y."/>
            <person name="Hopkins J.F."/>
            <person name="Rensing S.A."/>
            <person name="Schmutz J."/>
            <person name="Symeonidi A."/>
            <person name="Elias M."/>
            <person name="Eveleigh R.J."/>
            <person name="Herman E.K."/>
            <person name="Klute M.J."/>
            <person name="Nakayama T."/>
            <person name="Obornik M."/>
            <person name="Reyes-Prieto A."/>
            <person name="Armbrust E.V."/>
            <person name="Aves S.J."/>
            <person name="Beiko R.G."/>
            <person name="Coutinho P."/>
            <person name="Dacks J.B."/>
            <person name="Durnford D.G."/>
            <person name="Fast N.M."/>
            <person name="Green B.R."/>
            <person name="Grisdale C."/>
            <person name="Hempe F."/>
            <person name="Henrissat B."/>
            <person name="Hoppner M.P."/>
            <person name="Ishida K.-I."/>
            <person name="Kim E."/>
            <person name="Koreny L."/>
            <person name="Kroth P.G."/>
            <person name="Liu Y."/>
            <person name="Malik S.-B."/>
            <person name="Maier U.G."/>
            <person name="McRose D."/>
            <person name="Mock T."/>
            <person name="Neilson J.A."/>
            <person name="Onodera N.T."/>
            <person name="Poole A.M."/>
            <person name="Pritham E.J."/>
            <person name="Richards T.A."/>
            <person name="Rocap G."/>
            <person name="Roy S.W."/>
            <person name="Sarai C."/>
            <person name="Schaack S."/>
            <person name="Shirato S."/>
            <person name="Slamovits C.H."/>
            <person name="Spencer D.F."/>
            <person name="Suzuki S."/>
            <person name="Worden A.Z."/>
            <person name="Zauner S."/>
            <person name="Barry K."/>
            <person name="Bell C."/>
            <person name="Bharti A.K."/>
            <person name="Crow J.A."/>
            <person name="Grimwood J."/>
            <person name="Kramer R."/>
            <person name="Lindquist E."/>
            <person name="Lucas S."/>
            <person name="Salamov A."/>
            <person name="McFadden G.I."/>
            <person name="Lane C.E."/>
            <person name="Keeling P.J."/>
            <person name="Gray M.W."/>
            <person name="Grigoriev I.V."/>
            <person name="Archibald J.M."/>
        </authorList>
    </citation>
    <scope>NUCLEOTIDE SEQUENCE</scope>
    <source>
        <strain evidence="7">CCMP2712</strain>
    </source>
</reference>
<dbReference type="eggNOG" id="KOG0907">
    <property type="taxonomic scope" value="Eukaryota"/>
</dbReference>
<evidence type="ECO:0000313" key="6">
    <source>
        <dbReference type="EnsemblProtists" id="EKX48592"/>
    </source>
</evidence>
<dbReference type="Gene3D" id="3.40.30.10">
    <property type="entry name" value="Glutaredoxin"/>
    <property type="match status" value="1"/>
</dbReference>
<dbReference type="InterPro" id="IPR005746">
    <property type="entry name" value="Thioredoxin"/>
</dbReference>
<dbReference type="PaxDb" id="55529-EKX48592"/>
<dbReference type="PANTHER" id="PTHR46115">
    <property type="entry name" value="THIOREDOXIN-LIKE PROTEIN 1"/>
    <property type="match status" value="1"/>
</dbReference>
<dbReference type="Pfam" id="PF00085">
    <property type="entry name" value="Thioredoxin"/>
    <property type="match status" value="1"/>
</dbReference>
<dbReference type="KEGG" id="gtt:GUITHDRAFT_105737"/>
<keyword evidence="3" id="KW-0676">Redox-active center</keyword>
<dbReference type="EnsemblProtists" id="EKX48592">
    <property type="protein sequence ID" value="EKX48592"/>
    <property type="gene ID" value="GUITHDRAFT_105737"/>
</dbReference>
<keyword evidence="1 3" id="KW-1015">Disulfide bond</keyword>
<dbReference type="GeneID" id="17305199"/>
<feature type="domain" description="Thioredoxin" evidence="4">
    <location>
        <begin position="1"/>
        <end position="110"/>
    </location>
</feature>
<dbReference type="PIRSF" id="PIRSF000077">
    <property type="entry name" value="Thioredoxin"/>
    <property type="match status" value="1"/>
</dbReference>
<dbReference type="EMBL" id="JH992985">
    <property type="protein sequence ID" value="EKX48592.1"/>
    <property type="molecule type" value="Genomic_DNA"/>
</dbReference>
<evidence type="ECO:0000256" key="3">
    <source>
        <dbReference type="PIRSR" id="PIRSR000077-4"/>
    </source>
</evidence>
<dbReference type="RefSeq" id="XP_005835572.1">
    <property type="nucleotide sequence ID" value="XM_005835515.1"/>
</dbReference>
<dbReference type="InterPro" id="IPR036249">
    <property type="entry name" value="Thioredoxin-like_sf"/>
</dbReference>
<keyword evidence="7" id="KW-1185">Reference proteome</keyword>
<comment type="similarity">
    <text evidence="2">Belongs to the thioredoxin family.</text>
</comment>
<evidence type="ECO:0000313" key="7">
    <source>
        <dbReference type="Proteomes" id="UP000011087"/>
    </source>
</evidence>
<dbReference type="CDD" id="cd02947">
    <property type="entry name" value="TRX_family"/>
    <property type="match status" value="1"/>
</dbReference>
<sequence length="110" mass="11749">MASDASAVKIVNNMQEYKAAADVKSKLVVAYHTAKWCGPCQRIWPENLAAKYGDKVSFLKVDVDEADDVAASNSIRAVPTFILLKDGGKVEELVGASSAALVASIDKHVK</sequence>
<dbReference type="PROSITE" id="PS51352">
    <property type="entry name" value="THIOREDOXIN_2"/>
    <property type="match status" value="1"/>
</dbReference>
<reference evidence="6" key="3">
    <citation type="submission" date="2015-06" db="UniProtKB">
        <authorList>
            <consortium name="EnsemblProtists"/>
        </authorList>
    </citation>
    <scope>IDENTIFICATION</scope>
</reference>
<dbReference type="Proteomes" id="UP000011087">
    <property type="component" value="Unassembled WGS sequence"/>
</dbReference>
<feature type="disulfide bond" description="Redox-active" evidence="3">
    <location>
        <begin position="37"/>
        <end position="40"/>
    </location>
</feature>
<reference evidence="5 7" key="1">
    <citation type="journal article" date="2012" name="Nature">
        <title>Algal genomes reveal evolutionary mosaicism and the fate of nucleomorphs.</title>
        <authorList>
            <consortium name="DOE Joint Genome Institute"/>
            <person name="Curtis B.A."/>
            <person name="Tanifuji G."/>
            <person name="Burki F."/>
            <person name="Gruber A."/>
            <person name="Irimia M."/>
            <person name="Maruyama S."/>
            <person name="Arias M.C."/>
            <person name="Ball S.G."/>
            <person name="Gile G.H."/>
            <person name="Hirakawa Y."/>
            <person name="Hopkins J.F."/>
            <person name="Kuo A."/>
            <person name="Rensing S.A."/>
            <person name="Schmutz J."/>
            <person name="Symeonidi A."/>
            <person name="Elias M."/>
            <person name="Eveleigh R.J."/>
            <person name="Herman E.K."/>
            <person name="Klute M.J."/>
            <person name="Nakayama T."/>
            <person name="Obornik M."/>
            <person name="Reyes-Prieto A."/>
            <person name="Armbrust E.V."/>
            <person name="Aves S.J."/>
            <person name="Beiko R.G."/>
            <person name="Coutinho P."/>
            <person name="Dacks J.B."/>
            <person name="Durnford D.G."/>
            <person name="Fast N.M."/>
            <person name="Green B.R."/>
            <person name="Grisdale C.J."/>
            <person name="Hempel F."/>
            <person name="Henrissat B."/>
            <person name="Hoppner M.P."/>
            <person name="Ishida K."/>
            <person name="Kim E."/>
            <person name="Koreny L."/>
            <person name="Kroth P.G."/>
            <person name="Liu Y."/>
            <person name="Malik S.B."/>
            <person name="Maier U.G."/>
            <person name="McRose D."/>
            <person name="Mock T."/>
            <person name="Neilson J.A."/>
            <person name="Onodera N.T."/>
            <person name="Poole A.M."/>
            <person name="Pritham E.J."/>
            <person name="Richards T.A."/>
            <person name="Rocap G."/>
            <person name="Roy S.W."/>
            <person name="Sarai C."/>
            <person name="Schaack S."/>
            <person name="Shirato S."/>
            <person name="Slamovits C.H."/>
            <person name="Spencer D.F."/>
            <person name="Suzuki S."/>
            <person name="Worden A.Z."/>
            <person name="Zauner S."/>
            <person name="Barry K."/>
            <person name="Bell C."/>
            <person name="Bharti A.K."/>
            <person name="Crow J.A."/>
            <person name="Grimwood J."/>
            <person name="Kramer R."/>
            <person name="Lindquist E."/>
            <person name="Lucas S."/>
            <person name="Salamov A."/>
            <person name="McFadden G.I."/>
            <person name="Lane C.E."/>
            <person name="Keeling P.J."/>
            <person name="Gray M.W."/>
            <person name="Grigoriev I.V."/>
            <person name="Archibald J.M."/>
        </authorList>
    </citation>
    <scope>NUCLEOTIDE SEQUENCE</scope>
    <source>
        <strain evidence="5 7">CCMP2712</strain>
    </source>
</reference>
<proteinExistence type="inferred from homology"/>
<evidence type="ECO:0000259" key="4">
    <source>
        <dbReference type="PROSITE" id="PS51352"/>
    </source>
</evidence>
<evidence type="ECO:0000313" key="5">
    <source>
        <dbReference type="EMBL" id="EKX48592.1"/>
    </source>
</evidence>
<dbReference type="InterPro" id="IPR013766">
    <property type="entry name" value="Thioredoxin_domain"/>
</dbReference>
<dbReference type="GO" id="GO:0015035">
    <property type="term" value="F:protein-disulfide reductase activity"/>
    <property type="evidence" value="ECO:0007669"/>
    <property type="project" value="InterPro"/>
</dbReference>
<evidence type="ECO:0000256" key="2">
    <source>
        <dbReference type="PIRNR" id="PIRNR000077"/>
    </source>
</evidence>
<dbReference type="SUPFAM" id="SSF52833">
    <property type="entry name" value="Thioredoxin-like"/>
    <property type="match status" value="1"/>
</dbReference>
<gene>
    <name evidence="5" type="ORF">GUITHDRAFT_105737</name>
</gene>
<dbReference type="AlphaFoldDB" id="L1JJT6"/>
<dbReference type="OrthoDB" id="10263751at2759"/>
<dbReference type="HOGENOM" id="CLU_090389_14_6_1"/>
<organism evidence="5">
    <name type="scientific">Guillardia theta (strain CCMP2712)</name>
    <name type="common">Cryptophyte</name>
    <dbReference type="NCBI Taxonomy" id="905079"/>
    <lineage>
        <taxon>Eukaryota</taxon>
        <taxon>Cryptophyceae</taxon>
        <taxon>Pyrenomonadales</taxon>
        <taxon>Geminigeraceae</taxon>
        <taxon>Guillardia</taxon>
    </lineage>
</organism>
<name>L1JJT6_GUITC</name>
<protein>
    <recommendedName>
        <fullName evidence="2">Thioredoxin</fullName>
    </recommendedName>
</protein>
<dbReference type="STRING" id="905079.L1JJT6"/>
<dbReference type="OMA" id="RIICCYG"/>